<dbReference type="GO" id="GO:0000155">
    <property type="term" value="F:phosphorelay sensor kinase activity"/>
    <property type="evidence" value="ECO:0007669"/>
    <property type="project" value="InterPro"/>
</dbReference>
<dbReference type="SUPFAM" id="SSF55874">
    <property type="entry name" value="ATPase domain of HSP90 chaperone/DNA topoisomerase II/histidine kinase"/>
    <property type="match status" value="1"/>
</dbReference>
<evidence type="ECO:0000256" key="2">
    <source>
        <dbReference type="ARBA" id="ARBA00022553"/>
    </source>
</evidence>
<evidence type="ECO:0000256" key="4">
    <source>
        <dbReference type="ARBA" id="ARBA00022777"/>
    </source>
</evidence>
<evidence type="ECO:0000256" key="5">
    <source>
        <dbReference type="SAM" id="Phobius"/>
    </source>
</evidence>
<name>A0A7G5N1U8_9FIRM</name>
<feature type="transmembrane region" description="Helical" evidence="5">
    <location>
        <begin position="313"/>
        <end position="335"/>
    </location>
</feature>
<evidence type="ECO:0000313" key="7">
    <source>
        <dbReference type="EMBL" id="QMW80841.1"/>
    </source>
</evidence>
<keyword evidence="2" id="KW-0597">Phosphoprotein</keyword>
<dbReference type="InterPro" id="IPR010559">
    <property type="entry name" value="Sig_transdc_His_kin_internal"/>
</dbReference>
<keyword evidence="3" id="KW-0808">Transferase</keyword>
<dbReference type="InterPro" id="IPR036890">
    <property type="entry name" value="HATPase_C_sf"/>
</dbReference>
<dbReference type="Pfam" id="PF02518">
    <property type="entry name" value="HATPase_c"/>
    <property type="match status" value="1"/>
</dbReference>
<dbReference type="Pfam" id="PF00672">
    <property type="entry name" value="HAMP"/>
    <property type="match status" value="1"/>
</dbReference>
<feature type="transmembrane region" description="Helical" evidence="5">
    <location>
        <begin position="33"/>
        <end position="52"/>
    </location>
</feature>
<keyword evidence="5" id="KW-0812">Transmembrane</keyword>
<comment type="subcellular location">
    <subcellularLocation>
        <location evidence="1">Membrane</location>
    </subcellularLocation>
</comment>
<keyword evidence="4 7" id="KW-0418">Kinase</keyword>
<dbReference type="PROSITE" id="PS50885">
    <property type="entry name" value="HAMP"/>
    <property type="match status" value="1"/>
</dbReference>
<feature type="domain" description="HAMP" evidence="6">
    <location>
        <begin position="338"/>
        <end position="390"/>
    </location>
</feature>
<evidence type="ECO:0000259" key="6">
    <source>
        <dbReference type="PROSITE" id="PS50885"/>
    </source>
</evidence>
<dbReference type="Gene3D" id="3.30.565.10">
    <property type="entry name" value="Histidine kinase-like ATPase, C-terminal domain"/>
    <property type="match status" value="1"/>
</dbReference>
<organism evidence="7 8">
    <name type="scientific">Blautia producta</name>
    <dbReference type="NCBI Taxonomy" id="33035"/>
    <lineage>
        <taxon>Bacteria</taxon>
        <taxon>Bacillati</taxon>
        <taxon>Bacillota</taxon>
        <taxon>Clostridia</taxon>
        <taxon>Lachnospirales</taxon>
        <taxon>Lachnospiraceae</taxon>
        <taxon>Blautia</taxon>
    </lineage>
</organism>
<protein>
    <submittedName>
        <fullName evidence="7">Sensor histidine kinase</fullName>
    </submittedName>
</protein>
<proteinExistence type="predicted"/>
<evidence type="ECO:0000256" key="1">
    <source>
        <dbReference type="ARBA" id="ARBA00004370"/>
    </source>
</evidence>
<dbReference type="AlphaFoldDB" id="A0A7G5N1U8"/>
<evidence type="ECO:0000256" key="3">
    <source>
        <dbReference type="ARBA" id="ARBA00022679"/>
    </source>
</evidence>
<sequence>MCDYYYPEDSQMKKFEHSVFHIFSTVPIKHRLLITYLFLSSFILVITAVSFYKTSKNALVEHATLSSQQQLIIITNNLSEKIGHISDYAITLSINSDIGETLKENPTVPENALSRFFVNSALTKQAQRIIGLHKNISNWDILDTENQWFHSSTDITEELTPYLSPEFLRTLQTDPSFHFLGPYTIDGVPTFAALKPVMDIDTTKYLGTVVLLIRESSISSAFRDLPDSDLRNFYITDSENRILSSSASKGIYESFVSYTGISAEEMRKLEDTNIATAYVHETETLLIRKEYPGLDWYVVNLIPLQNLTMEHRAVLQAIVLICVLLFILSLFFSMLCTRTVTAPIQRLASKMETASMGNLDISASYHSNDELAVLYKQFNLMIKRIQTLIDNVYEEQNAKQEMEIRLLQSQINPHFLYNTLSTIKSLIELEMNETAVKAVAAMSVFYRNSLSKGRFIIPLKQELELTEQYLYIQSLRYMEYVDYDFNMTATFPTDQIDIPKLTLQPIIENIFVHALSTEKCHICVNITEDDSTVAITIMDNGKGIPSGKLQELQASICSNHVDGKSFGLPSIHHRIKLLYGDNYGLTIASEEKEFTAVTVTLPKGGTQYENPDNC</sequence>
<dbReference type="GO" id="GO:0016020">
    <property type="term" value="C:membrane"/>
    <property type="evidence" value="ECO:0007669"/>
    <property type="project" value="UniProtKB-SubCell"/>
</dbReference>
<dbReference type="PANTHER" id="PTHR34220:SF7">
    <property type="entry name" value="SENSOR HISTIDINE KINASE YPDA"/>
    <property type="match status" value="1"/>
</dbReference>
<dbReference type="Pfam" id="PF06580">
    <property type="entry name" value="His_kinase"/>
    <property type="match status" value="1"/>
</dbReference>
<keyword evidence="5" id="KW-1133">Transmembrane helix</keyword>
<evidence type="ECO:0000313" key="8">
    <source>
        <dbReference type="Proteomes" id="UP000515789"/>
    </source>
</evidence>
<dbReference type="InterPro" id="IPR050640">
    <property type="entry name" value="Bact_2-comp_sensor_kinase"/>
</dbReference>
<dbReference type="SUPFAM" id="SSF158472">
    <property type="entry name" value="HAMP domain-like"/>
    <property type="match status" value="1"/>
</dbReference>
<dbReference type="EMBL" id="CP039126">
    <property type="protein sequence ID" value="QMW80841.1"/>
    <property type="molecule type" value="Genomic_DNA"/>
</dbReference>
<dbReference type="SMART" id="SM00304">
    <property type="entry name" value="HAMP"/>
    <property type="match status" value="1"/>
</dbReference>
<gene>
    <name evidence="7" type="ORF">E5259_26485</name>
</gene>
<dbReference type="Gene3D" id="6.10.340.10">
    <property type="match status" value="1"/>
</dbReference>
<keyword evidence="5" id="KW-0472">Membrane</keyword>
<dbReference type="InterPro" id="IPR003660">
    <property type="entry name" value="HAMP_dom"/>
</dbReference>
<reference evidence="7 8" key="1">
    <citation type="submission" date="2019-04" db="EMBL/GenBank/DDBJ databases">
        <authorList>
            <person name="Schori C."/>
            <person name="Ahrens C."/>
        </authorList>
    </citation>
    <scope>NUCLEOTIDE SEQUENCE [LARGE SCALE GENOMIC DNA]</scope>
    <source>
        <strain evidence="7 8">DSM 2950</strain>
    </source>
</reference>
<dbReference type="CDD" id="cd06225">
    <property type="entry name" value="HAMP"/>
    <property type="match status" value="1"/>
</dbReference>
<accession>A0A7G5N1U8</accession>
<dbReference type="Proteomes" id="UP000515789">
    <property type="component" value="Chromosome"/>
</dbReference>
<dbReference type="InterPro" id="IPR003594">
    <property type="entry name" value="HATPase_dom"/>
</dbReference>
<dbReference type="PANTHER" id="PTHR34220">
    <property type="entry name" value="SENSOR HISTIDINE KINASE YPDA"/>
    <property type="match status" value="1"/>
</dbReference>